<comment type="caution">
    <text evidence="5">The sequence shown here is derived from an EMBL/GenBank/DDBJ whole genome shotgun (WGS) entry which is preliminary data.</text>
</comment>
<protein>
    <recommendedName>
        <fullName evidence="4">HTH gntR-type domain-containing protein</fullName>
    </recommendedName>
</protein>
<evidence type="ECO:0000256" key="2">
    <source>
        <dbReference type="ARBA" id="ARBA00023125"/>
    </source>
</evidence>
<dbReference type="CDD" id="cd07377">
    <property type="entry name" value="WHTH_GntR"/>
    <property type="match status" value="1"/>
</dbReference>
<dbReference type="RefSeq" id="WP_141700512.1">
    <property type="nucleotide sequence ID" value="NZ_LPWF01000004.1"/>
</dbReference>
<accession>A0A1E3W727</accession>
<reference evidence="5 6" key="1">
    <citation type="journal article" date="2016" name="Environ. Microbiol.">
        <title>New Methyloceanibacter diversity from North Sea sediments includes methanotroph containing solely the soluble methane monooxygenase.</title>
        <authorList>
            <person name="Vekeman B."/>
            <person name="Kerckhof F.M."/>
            <person name="Cremers G."/>
            <person name="de Vos P."/>
            <person name="Vandamme P."/>
            <person name="Boon N."/>
            <person name="Op den Camp H.J."/>
            <person name="Heylen K."/>
        </authorList>
    </citation>
    <scope>NUCLEOTIDE SEQUENCE [LARGE SCALE GENOMIC DNA]</scope>
    <source>
        <strain evidence="5 6">R-67175</strain>
    </source>
</reference>
<dbReference type="Gene3D" id="1.20.120.530">
    <property type="entry name" value="GntR ligand-binding domain-like"/>
    <property type="match status" value="1"/>
</dbReference>
<dbReference type="InterPro" id="IPR036388">
    <property type="entry name" value="WH-like_DNA-bd_sf"/>
</dbReference>
<dbReference type="GO" id="GO:0003677">
    <property type="term" value="F:DNA binding"/>
    <property type="evidence" value="ECO:0007669"/>
    <property type="project" value="UniProtKB-KW"/>
</dbReference>
<dbReference type="SUPFAM" id="SSF46785">
    <property type="entry name" value="Winged helix' DNA-binding domain"/>
    <property type="match status" value="1"/>
</dbReference>
<dbReference type="Gene3D" id="1.10.10.10">
    <property type="entry name" value="Winged helix-like DNA-binding domain superfamily/Winged helix DNA-binding domain"/>
    <property type="match status" value="1"/>
</dbReference>
<dbReference type="PANTHER" id="PTHR43537">
    <property type="entry name" value="TRANSCRIPTIONAL REGULATOR, GNTR FAMILY"/>
    <property type="match status" value="1"/>
</dbReference>
<organism evidence="5 6">
    <name type="scientific">Methyloceanibacter superfactus</name>
    <dbReference type="NCBI Taxonomy" id="1774969"/>
    <lineage>
        <taxon>Bacteria</taxon>
        <taxon>Pseudomonadati</taxon>
        <taxon>Pseudomonadota</taxon>
        <taxon>Alphaproteobacteria</taxon>
        <taxon>Hyphomicrobiales</taxon>
        <taxon>Hyphomicrobiaceae</taxon>
        <taxon>Methyloceanibacter</taxon>
    </lineage>
</organism>
<evidence type="ECO:0000256" key="3">
    <source>
        <dbReference type="ARBA" id="ARBA00023163"/>
    </source>
</evidence>
<dbReference type="GO" id="GO:0003700">
    <property type="term" value="F:DNA-binding transcription factor activity"/>
    <property type="evidence" value="ECO:0007669"/>
    <property type="project" value="InterPro"/>
</dbReference>
<sequence>MTNESFRQAEAAFARLAKPGSGVGAISAYLQRAIETGAYSEGDRLPPERQLAETFKAARSTVRRALDKLEKEGLVSRRLGSGTFVGTSVAAGQRPADLVDELSPLQLIEARMAVEPFTTRLAVLHATRRTLDEMDAVLSHAEASADDKDAFSKWDGEFHLLLARASANPLLLSVYRQINHVRLHAQWDAMKEKILTPEVIDAYSRQHRGILNAIHVRDAQLAQTLMTEHLEAAREDLVKASSP</sequence>
<dbReference type="Pfam" id="PF00392">
    <property type="entry name" value="GntR"/>
    <property type="match status" value="1"/>
</dbReference>
<dbReference type="InterPro" id="IPR008920">
    <property type="entry name" value="TF_FadR/GntR_C"/>
</dbReference>
<dbReference type="SMART" id="SM00895">
    <property type="entry name" value="FCD"/>
    <property type="match status" value="1"/>
</dbReference>
<dbReference type="STRING" id="1774969.AUC69_04895"/>
<keyword evidence="3" id="KW-0804">Transcription</keyword>
<dbReference type="Proteomes" id="UP000094472">
    <property type="component" value="Unassembled WGS sequence"/>
</dbReference>
<dbReference type="InterPro" id="IPR036390">
    <property type="entry name" value="WH_DNA-bd_sf"/>
</dbReference>
<keyword evidence="1" id="KW-0805">Transcription regulation</keyword>
<keyword evidence="2" id="KW-0238">DNA-binding</keyword>
<dbReference type="PRINTS" id="PR00035">
    <property type="entry name" value="HTHGNTR"/>
</dbReference>
<dbReference type="Pfam" id="PF07729">
    <property type="entry name" value="FCD"/>
    <property type="match status" value="1"/>
</dbReference>
<evidence type="ECO:0000259" key="4">
    <source>
        <dbReference type="PROSITE" id="PS50949"/>
    </source>
</evidence>
<dbReference type="OrthoDB" id="7347280at2"/>
<dbReference type="InterPro" id="IPR000524">
    <property type="entry name" value="Tscrpt_reg_HTH_GntR"/>
</dbReference>
<name>A0A1E3W727_9HYPH</name>
<keyword evidence="6" id="KW-1185">Reference proteome</keyword>
<dbReference type="SMART" id="SM00345">
    <property type="entry name" value="HTH_GNTR"/>
    <property type="match status" value="1"/>
</dbReference>
<evidence type="ECO:0000256" key="1">
    <source>
        <dbReference type="ARBA" id="ARBA00023015"/>
    </source>
</evidence>
<feature type="domain" description="HTH gntR-type" evidence="4">
    <location>
        <begin position="20"/>
        <end position="88"/>
    </location>
</feature>
<dbReference type="SUPFAM" id="SSF48008">
    <property type="entry name" value="GntR ligand-binding domain-like"/>
    <property type="match status" value="1"/>
</dbReference>
<evidence type="ECO:0000313" key="5">
    <source>
        <dbReference type="EMBL" id="ODS01619.1"/>
    </source>
</evidence>
<dbReference type="EMBL" id="LPWF01000004">
    <property type="protein sequence ID" value="ODS01619.1"/>
    <property type="molecule type" value="Genomic_DNA"/>
</dbReference>
<dbReference type="InterPro" id="IPR011711">
    <property type="entry name" value="GntR_C"/>
</dbReference>
<dbReference type="AlphaFoldDB" id="A0A1E3W727"/>
<evidence type="ECO:0000313" key="6">
    <source>
        <dbReference type="Proteomes" id="UP000094472"/>
    </source>
</evidence>
<gene>
    <name evidence="5" type="ORF">AUC69_04895</name>
</gene>
<dbReference type="PANTHER" id="PTHR43537:SF5">
    <property type="entry name" value="UXU OPERON TRANSCRIPTIONAL REGULATOR"/>
    <property type="match status" value="1"/>
</dbReference>
<proteinExistence type="predicted"/>
<dbReference type="PROSITE" id="PS50949">
    <property type="entry name" value="HTH_GNTR"/>
    <property type="match status" value="1"/>
</dbReference>